<accession>A0A813UZZ7</accession>
<feature type="compositionally biased region" description="Basic and acidic residues" evidence="6">
    <location>
        <begin position="342"/>
        <end position="358"/>
    </location>
</feature>
<feature type="region of interest" description="Disordered" evidence="6">
    <location>
        <begin position="342"/>
        <end position="370"/>
    </location>
</feature>
<dbReference type="PANTHER" id="PTHR14212">
    <property type="entry name" value="U4/U6-ASSOCIATED RNA SPLICING FACTOR-RELATED"/>
    <property type="match status" value="1"/>
</dbReference>
<evidence type="ECO:0000256" key="4">
    <source>
        <dbReference type="ARBA" id="ARBA00023242"/>
    </source>
</evidence>
<dbReference type="Proteomes" id="UP000663852">
    <property type="component" value="Unassembled WGS sequence"/>
</dbReference>
<name>A0A813UZZ7_ADIRI</name>
<evidence type="ECO:0000256" key="5">
    <source>
        <dbReference type="SAM" id="Coils"/>
    </source>
</evidence>
<evidence type="ECO:0000313" key="12">
    <source>
        <dbReference type="Proteomes" id="UP000663852"/>
    </source>
</evidence>
<dbReference type="CDD" id="cd24162">
    <property type="entry name" value="Prp3_C"/>
    <property type="match status" value="1"/>
</dbReference>
<dbReference type="GO" id="GO:0046540">
    <property type="term" value="C:U4/U6 x U5 tri-snRNP complex"/>
    <property type="evidence" value="ECO:0007669"/>
    <property type="project" value="InterPro"/>
</dbReference>
<dbReference type="AlphaFoldDB" id="A0A813UZZ7"/>
<keyword evidence="5" id="KW-0175">Coiled coil</keyword>
<dbReference type="InterPro" id="IPR010541">
    <property type="entry name" value="Prp3_C"/>
</dbReference>
<dbReference type="EMBL" id="CAJNOJ010000019">
    <property type="protein sequence ID" value="CAF0837674.1"/>
    <property type="molecule type" value="Genomic_DNA"/>
</dbReference>
<organism evidence="9 12">
    <name type="scientific">Adineta ricciae</name>
    <name type="common">Rotifer</name>
    <dbReference type="NCBI Taxonomy" id="249248"/>
    <lineage>
        <taxon>Eukaryota</taxon>
        <taxon>Metazoa</taxon>
        <taxon>Spiralia</taxon>
        <taxon>Gnathifera</taxon>
        <taxon>Rotifera</taxon>
        <taxon>Eurotatoria</taxon>
        <taxon>Bdelloidea</taxon>
        <taxon>Adinetida</taxon>
        <taxon>Adinetidae</taxon>
        <taxon>Adineta</taxon>
    </lineage>
</organism>
<protein>
    <submittedName>
        <fullName evidence="9">Uncharacterized protein</fullName>
    </submittedName>
</protein>
<feature type="domain" description="Pre-mRNA-splicing factor 3" evidence="8">
    <location>
        <begin position="139"/>
        <end position="352"/>
    </location>
</feature>
<evidence type="ECO:0000256" key="1">
    <source>
        <dbReference type="ARBA" id="ARBA00004123"/>
    </source>
</evidence>
<evidence type="ECO:0000256" key="3">
    <source>
        <dbReference type="ARBA" id="ARBA00023187"/>
    </source>
</evidence>
<sequence>MSNKLITPKQEPMGAAAISDMMRAAQQQIRDRQQELNFTAPPISAAQQRLAELQARIAKQTGHLLPIPPIDEKPVHVTIDREGRTIDSLTGEVLQLPNRIPTLKANLRVQKKDVKQEQPKQKAVKEVVTEYPGIDASAKYHDGRLLVRPAVRSRREFKFVDKGKYEDLANKQRAKEKLKKLQDQIAQTAKNAGITVGNKVGIIQPKKFFSESEVPDIEWWDAVILQRDNYSAITPDAKIAPMLTGITQLIEHPTQLKPPSEPNKPVLLPIHLTKREQRKLRRQHRAEALKEQQEKIRLGLIPAPEPKVKISNMMRVLCSENVQDPTKVEQYVRDQMAQRIRTHEETNAARKLSAEQRREKKTKRAREDTTTGVHAAVYRVRYLDDPSHRFKIETNCKQLHMTGCVVTWKDVNIIAVEGGPKQQKSFRRLLLHRIKWNTSSKNRMDDDANESEKERNKCVLLWEGTVKERSFGEIKFKACPTDNFAREHFRRHGVEHYWDIGHNDTILEASND</sequence>
<dbReference type="EMBL" id="CAJNOR010006280">
    <property type="protein sequence ID" value="CAF1590916.1"/>
    <property type="molecule type" value="Genomic_DNA"/>
</dbReference>
<gene>
    <name evidence="9" type="ORF">EDS130_LOCUS6677</name>
    <name evidence="10" type="ORF">XAT740_LOCUS46561</name>
</gene>
<comment type="caution">
    <text evidence="9">The sequence shown here is derived from an EMBL/GenBank/DDBJ whole genome shotgun (WGS) entry which is preliminary data.</text>
</comment>
<evidence type="ECO:0000256" key="6">
    <source>
        <dbReference type="SAM" id="MobiDB-lite"/>
    </source>
</evidence>
<evidence type="ECO:0000259" key="8">
    <source>
        <dbReference type="Pfam" id="PF08572"/>
    </source>
</evidence>
<dbReference type="Proteomes" id="UP000663828">
    <property type="component" value="Unassembled WGS sequence"/>
</dbReference>
<dbReference type="InterPro" id="IPR027104">
    <property type="entry name" value="Prp3"/>
</dbReference>
<evidence type="ECO:0000313" key="10">
    <source>
        <dbReference type="EMBL" id="CAF1590916.1"/>
    </source>
</evidence>
<evidence type="ECO:0000256" key="2">
    <source>
        <dbReference type="ARBA" id="ARBA00022664"/>
    </source>
</evidence>
<keyword evidence="3" id="KW-0508">mRNA splicing</keyword>
<proteinExistence type="predicted"/>
<dbReference type="InterPro" id="IPR013881">
    <property type="entry name" value="Pre-mRNA_splic_Prp3_dom"/>
</dbReference>
<comment type="subcellular location">
    <subcellularLocation>
        <location evidence="1">Nucleus</location>
    </subcellularLocation>
</comment>
<evidence type="ECO:0000313" key="9">
    <source>
        <dbReference type="EMBL" id="CAF0837674.1"/>
    </source>
</evidence>
<feature type="domain" description="Small nuclear ribonucleoprotein Prp3 C-terminal" evidence="7">
    <location>
        <begin position="376"/>
        <end position="500"/>
    </location>
</feature>
<evidence type="ECO:0000313" key="11">
    <source>
        <dbReference type="Proteomes" id="UP000663828"/>
    </source>
</evidence>
<keyword evidence="4" id="KW-0539">Nucleus</keyword>
<feature type="coiled-coil region" evidence="5">
    <location>
        <begin position="164"/>
        <end position="191"/>
    </location>
</feature>
<dbReference type="Pfam" id="PF06544">
    <property type="entry name" value="Prp3_C"/>
    <property type="match status" value="1"/>
</dbReference>
<evidence type="ECO:0000259" key="7">
    <source>
        <dbReference type="Pfam" id="PF06544"/>
    </source>
</evidence>
<keyword evidence="2" id="KW-0507">mRNA processing</keyword>
<dbReference type="PANTHER" id="PTHR14212:SF0">
    <property type="entry name" value="U4_U6 SMALL NUCLEAR RIBONUCLEOPROTEIN PRP3"/>
    <property type="match status" value="1"/>
</dbReference>
<dbReference type="OrthoDB" id="10264544at2759"/>
<keyword evidence="11" id="KW-1185">Reference proteome</keyword>
<reference evidence="9" key="1">
    <citation type="submission" date="2021-02" db="EMBL/GenBank/DDBJ databases">
        <authorList>
            <person name="Nowell W R."/>
        </authorList>
    </citation>
    <scope>NUCLEOTIDE SEQUENCE</scope>
</reference>
<dbReference type="GO" id="GO:0000398">
    <property type="term" value="P:mRNA splicing, via spliceosome"/>
    <property type="evidence" value="ECO:0007669"/>
    <property type="project" value="InterPro"/>
</dbReference>
<dbReference type="Pfam" id="PF08572">
    <property type="entry name" value="PRP3"/>
    <property type="match status" value="1"/>
</dbReference>